<evidence type="ECO:0000313" key="3">
    <source>
        <dbReference type="Proteomes" id="UP000886520"/>
    </source>
</evidence>
<feature type="region of interest" description="Disordered" evidence="1">
    <location>
        <begin position="1"/>
        <end position="54"/>
    </location>
</feature>
<comment type="caution">
    <text evidence="2">The sequence shown here is derived from an EMBL/GenBank/DDBJ whole genome shotgun (WGS) entry which is preliminary data.</text>
</comment>
<sequence length="80" mass="8306">MKAGAEESIKDHEGLGNGPPCNTATAWRRGANGGSSTAPAGLSQSGGVRPTKLMDFRGDDSVVSIRLQGVSTSLQTNYER</sequence>
<reference evidence="2" key="1">
    <citation type="submission" date="2021-01" db="EMBL/GenBank/DDBJ databases">
        <title>Adiantum capillus-veneris genome.</title>
        <authorList>
            <person name="Fang Y."/>
            <person name="Liao Q."/>
        </authorList>
    </citation>
    <scope>NUCLEOTIDE SEQUENCE</scope>
    <source>
        <strain evidence="2">H3</strain>
        <tissue evidence="2">Leaf</tissue>
    </source>
</reference>
<evidence type="ECO:0000256" key="1">
    <source>
        <dbReference type="SAM" id="MobiDB-lite"/>
    </source>
</evidence>
<proteinExistence type="predicted"/>
<dbReference type="Proteomes" id="UP000886520">
    <property type="component" value="Chromosome 9"/>
</dbReference>
<evidence type="ECO:0000313" key="2">
    <source>
        <dbReference type="EMBL" id="KAI5075651.1"/>
    </source>
</evidence>
<gene>
    <name evidence="2" type="ORF">GOP47_0009727</name>
</gene>
<protein>
    <submittedName>
        <fullName evidence="2">Uncharacterized protein</fullName>
    </submittedName>
</protein>
<feature type="compositionally biased region" description="Basic and acidic residues" evidence="1">
    <location>
        <begin position="1"/>
        <end position="14"/>
    </location>
</feature>
<dbReference type="AlphaFoldDB" id="A0A9D4UXD2"/>
<organism evidence="2 3">
    <name type="scientific">Adiantum capillus-veneris</name>
    <name type="common">Maidenhair fern</name>
    <dbReference type="NCBI Taxonomy" id="13818"/>
    <lineage>
        <taxon>Eukaryota</taxon>
        <taxon>Viridiplantae</taxon>
        <taxon>Streptophyta</taxon>
        <taxon>Embryophyta</taxon>
        <taxon>Tracheophyta</taxon>
        <taxon>Polypodiopsida</taxon>
        <taxon>Polypodiidae</taxon>
        <taxon>Polypodiales</taxon>
        <taxon>Pteridineae</taxon>
        <taxon>Pteridaceae</taxon>
        <taxon>Vittarioideae</taxon>
        <taxon>Adiantum</taxon>
    </lineage>
</organism>
<accession>A0A9D4UXD2</accession>
<dbReference type="EMBL" id="JABFUD020000009">
    <property type="protein sequence ID" value="KAI5075651.1"/>
    <property type="molecule type" value="Genomic_DNA"/>
</dbReference>
<name>A0A9D4UXD2_ADICA</name>
<keyword evidence="3" id="KW-1185">Reference proteome</keyword>
<feature type="compositionally biased region" description="Polar residues" evidence="1">
    <location>
        <begin position="34"/>
        <end position="46"/>
    </location>
</feature>